<dbReference type="AlphaFoldDB" id="A0A0M0LM96"/>
<evidence type="ECO:0000313" key="3">
    <source>
        <dbReference type="Proteomes" id="UP000036867"/>
    </source>
</evidence>
<dbReference type="Proteomes" id="UP000036867">
    <property type="component" value="Unassembled WGS sequence"/>
</dbReference>
<keyword evidence="1" id="KW-1133">Transmembrane helix</keyword>
<keyword evidence="1" id="KW-0472">Membrane</keyword>
<feature type="transmembrane region" description="Helical" evidence="1">
    <location>
        <begin position="6"/>
        <end position="26"/>
    </location>
</feature>
<accession>A0A0M0LM96</accession>
<keyword evidence="3" id="KW-1185">Reference proteome</keyword>
<sequence>MKKRLFVISAVFIFISSLSSLLIYIIKNGNPYTMLLVQYHMKKHMEGNDITEDMLVPDKSGYIEPKQVVHKDYYRGLFQLRFKDEPQITYYYGLHKENKAIIQFCKENPLVVRSFKKAKHSEEVCTNAYNK</sequence>
<name>A0A0M0LM96_9BACL</name>
<organism evidence="2 3">
    <name type="scientific">Viridibacillus arvi</name>
    <dbReference type="NCBI Taxonomy" id="263475"/>
    <lineage>
        <taxon>Bacteria</taxon>
        <taxon>Bacillati</taxon>
        <taxon>Bacillota</taxon>
        <taxon>Bacilli</taxon>
        <taxon>Bacillales</taxon>
        <taxon>Caryophanaceae</taxon>
        <taxon>Viridibacillus</taxon>
    </lineage>
</organism>
<gene>
    <name evidence="2" type="ORF">AMD00_06815</name>
</gene>
<protein>
    <recommendedName>
        <fullName evidence="4">DUF3139 domain-containing protein</fullName>
    </recommendedName>
</protein>
<evidence type="ECO:0000313" key="2">
    <source>
        <dbReference type="EMBL" id="KOO52116.1"/>
    </source>
</evidence>
<evidence type="ECO:0008006" key="4">
    <source>
        <dbReference type="Google" id="ProtNLM"/>
    </source>
</evidence>
<dbReference type="RefSeq" id="WP_053416292.1">
    <property type="nucleotide sequence ID" value="NZ_LILB01000001.1"/>
</dbReference>
<reference evidence="3" key="1">
    <citation type="submission" date="2015-08" db="EMBL/GenBank/DDBJ databases">
        <title>Fjat-10028 dsm 16317.</title>
        <authorList>
            <person name="Liu B."/>
            <person name="Wang J."/>
            <person name="Zhu Y."/>
            <person name="Liu G."/>
            <person name="Chen Q."/>
            <person name="Chen Z."/>
            <person name="Lan J."/>
            <person name="Che J."/>
            <person name="Ge C."/>
            <person name="Shi H."/>
            <person name="Pan Z."/>
            <person name="Liu X."/>
        </authorList>
    </citation>
    <scope>NUCLEOTIDE SEQUENCE [LARGE SCALE GENOMIC DNA]</scope>
    <source>
        <strain evidence="3">DSM 16317</strain>
    </source>
</reference>
<dbReference type="EMBL" id="LILB01000001">
    <property type="protein sequence ID" value="KOO52116.1"/>
    <property type="molecule type" value="Genomic_DNA"/>
</dbReference>
<proteinExistence type="predicted"/>
<evidence type="ECO:0000256" key="1">
    <source>
        <dbReference type="SAM" id="Phobius"/>
    </source>
</evidence>
<keyword evidence="1" id="KW-0812">Transmembrane</keyword>
<dbReference type="GeneID" id="301135815"/>
<dbReference type="OrthoDB" id="2884721at2"/>
<comment type="caution">
    <text evidence="2">The sequence shown here is derived from an EMBL/GenBank/DDBJ whole genome shotgun (WGS) entry which is preliminary data.</text>
</comment>